<dbReference type="InterPro" id="IPR003890">
    <property type="entry name" value="MIF4G-like_typ-3"/>
</dbReference>
<comment type="similarity">
    <text evidence="1">Belongs to the eukaryotic initiation factor 4G family.</text>
</comment>
<dbReference type="SUPFAM" id="SSF48371">
    <property type="entry name" value="ARM repeat"/>
    <property type="match status" value="4"/>
</dbReference>
<evidence type="ECO:0000313" key="6">
    <source>
        <dbReference type="EMBL" id="CAG6770761.1"/>
    </source>
</evidence>
<organism evidence="6">
    <name type="scientific">Cacopsylla melanoneura</name>
    <dbReference type="NCBI Taxonomy" id="428564"/>
    <lineage>
        <taxon>Eukaryota</taxon>
        <taxon>Metazoa</taxon>
        <taxon>Ecdysozoa</taxon>
        <taxon>Arthropoda</taxon>
        <taxon>Hexapoda</taxon>
        <taxon>Insecta</taxon>
        <taxon>Pterygota</taxon>
        <taxon>Neoptera</taxon>
        <taxon>Paraneoptera</taxon>
        <taxon>Hemiptera</taxon>
        <taxon>Sternorrhyncha</taxon>
        <taxon>Psylloidea</taxon>
        <taxon>Psyllidae</taxon>
        <taxon>Psyllinae</taxon>
        <taxon>Cacopsylla</taxon>
    </lineage>
</organism>
<dbReference type="InterPro" id="IPR016024">
    <property type="entry name" value="ARM-type_fold"/>
</dbReference>
<evidence type="ECO:0000256" key="1">
    <source>
        <dbReference type="ARBA" id="ARBA00005775"/>
    </source>
</evidence>
<proteinExistence type="inferred from homology"/>
<dbReference type="Pfam" id="PF02854">
    <property type="entry name" value="MIF4G"/>
    <property type="match status" value="1"/>
</dbReference>
<dbReference type="GO" id="GO:0003743">
    <property type="term" value="F:translation initiation factor activity"/>
    <property type="evidence" value="ECO:0007669"/>
    <property type="project" value="UniProtKB-KW"/>
</dbReference>
<dbReference type="PANTHER" id="PTHR23253:SF9">
    <property type="entry name" value="EUKARYOTIC TRANSLATION INITIATION FACTOR 4 GAMMA 2"/>
    <property type="match status" value="1"/>
</dbReference>
<name>A0A8D9ASX4_9HEMI</name>
<feature type="region of interest" description="Disordered" evidence="4">
    <location>
        <begin position="318"/>
        <end position="337"/>
    </location>
</feature>
<dbReference type="Gene3D" id="1.25.40.180">
    <property type="match status" value="4"/>
</dbReference>
<evidence type="ECO:0000259" key="5">
    <source>
        <dbReference type="SMART" id="SM00543"/>
    </source>
</evidence>
<protein>
    <submittedName>
        <fullName evidence="6">Eukaryotic translation initiation factor 4 gamma 1</fullName>
    </submittedName>
</protein>
<feature type="domain" description="MIF4G" evidence="5">
    <location>
        <begin position="389"/>
        <end position="624"/>
    </location>
</feature>
<reference evidence="6" key="1">
    <citation type="submission" date="2021-05" db="EMBL/GenBank/DDBJ databases">
        <authorList>
            <person name="Alioto T."/>
            <person name="Alioto T."/>
            <person name="Gomez Garrido J."/>
        </authorList>
    </citation>
    <scope>NUCLEOTIDE SEQUENCE</scope>
</reference>
<dbReference type="PANTHER" id="PTHR23253">
    <property type="entry name" value="EUKARYOTIC TRANSLATION INITIATION FACTOR 4 GAMMA"/>
    <property type="match status" value="1"/>
</dbReference>
<dbReference type="GO" id="GO:0003729">
    <property type="term" value="F:mRNA binding"/>
    <property type="evidence" value="ECO:0007669"/>
    <property type="project" value="TreeGrafter"/>
</dbReference>
<dbReference type="EMBL" id="HBUF01582777">
    <property type="protein sequence ID" value="CAG6770761.1"/>
    <property type="molecule type" value="Transcribed_RNA"/>
</dbReference>
<dbReference type="SMART" id="SM00543">
    <property type="entry name" value="MIF4G"/>
    <property type="match status" value="3"/>
</dbReference>
<feature type="compositionally biased region" description="Basic residues" evidence="4">
    <location>
        <begin position="321"/>
        <end position="334"/>
    </location>
</feature>
<feature type="domain" description="MIF4G" evidence="5">
    <location>
        <begin position="1012"/>
        <end position="1283"/>
    </location>
</feature>
<evidence type="ECO:0000256" key="2">
    <source>
        <dbReference type="ARBA" id="ARBA00022540"/>
    </source>
</evidence>
<evidence type="ECO:0000256" key="4">
    <source>
        <dbReference type="SAM" id="MobiDB-lite"/>
    </source>
</evidence>
<keyword evidence="2 6" id="KW-0396">Initiation factor</keyword>
<sequence length="1305" mass="151766">MSEPIAVEENLDEGSMPEPRNFICGVVEGELVESPNAAALPSEDKIDDEPSTVSLLHLSNNPWRRGCGEKWNKAADWTEQVPPYDAIEALHLLNKLTESNFEMVASKFCHIQNEHSNHMERIADMFFTKAISEPLYTKLYCRLLKKLFDSKETNKNALNLVLLIITQCNLLLFSSANKEFDLEENKFDKLKLEGTFSLYYELFNLNLVTLSSFLMVLFGFLQSSRFDNLPFVVQVIQKCGGKVERDVQHGENKGETLVWTKILDLIGNKCNLQKDDLSRRTSLMLSNILLLKERSWESALTDSVTNDDPVCEIQELAPQKRPSKKERRKERKEKRRLEKATTLGDTRKMKLKKKKSKVEEEEIELNSCNEPWKRKVIRMKDLSDHELVMMNAKLLLNKLDVDNYSSISKQFFGLDFNKDNVGPIIEYLLKKASNEGLYAEKYAELIRDMRDLVRPDSNQNETVFANNTPLKSRVLENITSGVKSVLEQVNNYLIPHMKQGRVVESQNLDPPDLEMNMDLKIQLINTLLFIAALFKQDLVDMKQVLSTICMNLIQEVSEKYLESLVVFLSKVGEKIDENKRSYSVFVSEWNKVMTAIDTAIADRSNISKKTYFMLLNFVDLSRRAWVPRVVHISEPQFSASGLVEREKHRFKDVRNKQDISLYYAKELNFLNVSKAPWQRGCFKRKQNEEACLVKKVKTILNQINAANFDSCSSKFNRRCKIKRENVDLYVRLVFEECMRNSKYIDIFLKLILSHVAYKAEIKGSERNPIFDEFAFVDLFVEKSIHTFNEHKTLGTEHDVLLNNCTVISRLFTSNLVDLNVLLDLLINFLDHPTEYTLLCLTKIVLLCGRKIEKQVYAKENTQIKWMEIVKGIEILSVSGREEISNRTYLMLTNVMIMKNKNWVSKTDLGTVMVTECRWKRDLDEITTETKWKSKTKQFQPRHVRIQEPLRNEVRIQEPLRNEKKEEIAHKAKENERKEEFMVQDILKDLDMADNPWRRGEFKQELTEKDRIIMEAKTLLNKLAENNFQSIVDQFCKINFLPGTIEPIVNTLFVKGILETKFTELHAKFVKSVSDSMDNMATGGTKVDDVGETETERVRTKHVKEVDEAVQFDLKTRMLNKCAMEIHRLHSESSVISDEIYHQKRLNLHMARPDFDELIKNREKDDVFLMHHREALKKIISVGTCQFLGELYNADVVDTDFILTTIVCDLLAYDSEEILECAVKLISVVGKKLERVIKKSLNVDYRDGWDIVLEDIATKASRRDRWSNRVYFMLLDLMDLKERDWLPRVIIIPTRQFKAPKKSRGY</sequence>
<feature type="domain" description="MIF4G" evidence="5">
    <location>
        <begin position="693"/>
        <end position="901"/>
    </location>
</feature>
<dbReference type="GO" id="GO:0016281">
    <property type="term" value="C:eukaryotic translation initiation factor 4F complex"/>
    <property type="evidence" value="ECO:0007669"/>
    <property type="project" value="TreeGrafter"/>
</dbReference>
<evidence type="ECO:0000256" key="3">
    <source>
        <dbReference type="ARBA" id="ARBA00022917"/>
    </source>
</evidence>
<accession>A0A8D9ASX4</accession>
<keyword evidence="3" id="KW-0648">Protein biosynthesis</keyword>